<sequence>MLKNIRTIKTNINELEGFHDLIRAYQEIASIRMKKSRTSVLSSREFMESINEIFEEVRRSYAEKTRQLLRRRSQTQAITFLAHNSKTVAVLISSNTGLYGQIVPSTFEMFLNEIRASDSEVTIIGRHGLSLFLKLLPDHPYTFFELSDANVAPSDLDIIIRHIVQYEEIRIFYGRFLNIVSQEPATFNIMANIKLSDEDIGPQVPYIFEPSLETILQFFETEIFASMFEQIVREGELAKNASRVISMDQADINIKLKIKNLKLIALRSRHEKANKKQLAALAHLNQFI</sequence>
<evidence type="ECO:0000256" key="4">
    <source>
        <dbReference type="ARBA" id="ARBA00022448"/>
    </source>
</evidence>
<proteinExistence type="inferred from homology"/>
<keyword evidence="4" id="KW-0813">Transport</keyword>
<keyword evidence="6" id="KW-0406">Ion transport</keyword>
<evidence type="ECO:0000256" key="6">
    <source>
        <dbReference type="ARBA" id="ARBA00023065"/>
    </source>
</evidence>
<evidence type="ECO:0000313" key="10">
    <source>
        <dbReference type="EMBL" id="OGM79677.1"/>
    </source>
</evidence>
<dbReference type="AlphaFoldDB" id="A0A1F8CTM1"/>
<evidence type="ECO:0008006" key="12">
    <source>
        <dbReference type="Google" id="ProtNLM"/>
    </source>
</evidence>
<evidence type="ECO:0000256" key="8">
    <source>
        <dbReference type="ARBA" id="ARBA00023196"/>
    </source>
</evidence>
<evidence type="ECO:0000256" key="1">
    <source>
        <dbReference type="ARBA" id="ARBA00003456"/>
    </source>
</evidence>
<dbReference type="STRING" id="1802538.A2382_02030"/>
<dbReference type="Proteomes" id="UP000178999">
    <property type="component" value="Unassembled WGS sequence"/>
</dbReference>
<dbReference type="InterPro" id="IPR000131">
    <property type="entry name" value="ATP_synth_F1_gsu"/>
</dbReference>
<comment type="similarity">
    <text evidence="3">Belongs to the ATPase gamma chain family.</text>
</comment>
<dbReference type="SUPFAM" id="SSF52943">
    <property type="entry name" value="ATP synthase (F1-ATPase), gamma subunit"/>
    <property type="match status" value="1"/>
</dbReference>
<comment type="function">
    <text evidence="1">Produces ATP from ADP in the presence of a proton gradient across the membrane. The gamma chain is believed to be important in regulating ATPase activity and the flow of protons through the CF(0) complex.</text>
</comment>
<evidence type="ECO:0000256" key="5">
    <source>
        <dbReference type="ARBA" id="ARBA00022781"/>
    </source>
</evidence>
<evidence type="ECO:0000256" key="3">
    <source>
        <dbReference type="ARBA" id="ARBA00007681"/>
    </source>
</evidence>
<comment type="subcellular location">
    <subcellularLocation>
        <location evidence="2">Membrane</location>
        <topology evidence="2">Peripheral membrane protein</topology>
    </subcellularLocation>
</comment>
<protein>
    <recommendedName>
        <fullName evidence="12">ATP synthase gamma chain</fullName>
    </recommendedName>
</protein>
<reference evidence="10 11" key="1">
    <citation type="journal article" date="2016" name="Nat. Commun.">
        <title>Thousands of microbial genomes shed light on interconnected biogeochemical processes in an aquifer system.</title>
        <authorList>
            <person name="Anantharaman K."/>
            <person name="Brown C.T."/>
            <person name="Hug L.A."/>
            <person name="Sharon I."/>
            <person name="Castelle C.J."/>
            <person name="Probst A.J."/>
            <person name="Thomas B.C."/>
            <person name="Singh A."/>
            <person name="Wilkins M.J."/>
            <person name="Karaoz U."/>
            <person name="Brodie E.L."/>
            <person name="Williams K.H."/>
            <person name="Hubbard S.S."/>
            <person name="Banfield J.F."/>
        </authorList>
    </citation>
    <scope>NUCLEOTIDE SEQUENCE [LARGE SCALE GENOMIC DNA]</scope>
</reference>
<name>A0A1F8CTM1_9BACT</name>
<dbReference type="GO" id="GO:0046933">
    <property type="term" value="F:proton-transporting ATP synthase activity, rotational mechanism"/>
    <property type="evidence" value="ECO:0007669"/>
    <property type="project" value="InterPro"/>
</dbReference>
<evidence type="ECO:0000256" key="7">
    <source>
        <dbReference type="ARBA" id="ARBA00023136"/>
    </source>
</evidence>
<dbReference type="GO" id="GO:0045259">
    <property type="term" value="C:proton-transporting ATP synthase complex"/>
    <property type="evidence" value="ECO:0007669"/>
    <property type="project" value="UniProtKB-KW"/>
</dbReference>
<evidence type="ECO:0000256" key="2">
    <source>
        <dbReference type="ARBA" id="ARBA00004170"/>
    </source>
</evidence>
<accession>A0A1F8CTM1</accession>
<keyword evidence="5" id="KW-0375">Hydrogen ion transport</keyword>
<organism evidence="10 11">
    <name type="scientific">Candidatus Woesebacteria bacterium RIFOXYB1_FULL_38_16</name>
    <dbReference type="NCBI Taxonomy" id="1802538"/>
    <lineage>
        <taxon>Bacteria</taxon>
        <taxon>Candidatus Woeseibacteriota</taxon>
    </lineage>
</organism>
<dbReference type="InterPro" id="IPR035968">
    <property type="entry name" value="ATP_synth_F1_ATPase_gsu"/>
</dbReference>
<keyword evidence="9" id="KW-0066">ATP synthesis</keyword>
<evidence type="ECO:0000256" key="9">
    <source>
        <dbReference type="ARBA" id="ARBA00023310"/>
    </source>
</evidence>
<keyword evidence="7" id="KW-0472">Membrane</keyword>
<dbReference type="Gene3D" id="3.40.1380.10">
    <property type="match status" value="1"/>
</dbReference>
<comment type="caution">
    <text evidence="10">The sequence shown here is derived from an EMBL/GenBank/DDBJ whole genome shotgun (WGS) entry which is preliminary data.</text>
</comment>
<gene>
    <name evidence="10" type="ORF">A2382_02030</name>
</gene>
<dbReference type="EMBL" id="MGHY01000009">
    <property type="protein sequence ID" value="OGM79677.1"/>
    <property type="molecule type" value="Genomic_DNA"/>
</dbReference>
<dbReference type="Pfam" id="PF00231">
    <property type="entry name" value="ATP-synt"/>
    <property type="match status" value="1"/>
</dbReference>
<keyword evidence="8" id="KW-0139">CF(1)</keyword>
<dbReference type="PRINTS" id="PR00126">
    <property type="entry name" value="ATPASEGAMMA"/>
</dbReference>
<evidence type="ECO:0000313" key="11">
    <source>
        <dbReference type="Proteomes" id="UP000178999"/>
    </source>
</evidence>